<evidence type="ECO:0008006" key="3">
    <source>
        <dbReference type="Google" id="ProtNLM"/>
    </source>
</evidence>
<sequence>MPHIAPCSLSTGSSKVAAVRDGVDRFVRRLHHNNDQSNIVVICAGARYYVRKDLLCCVSLYFDDMLQLNSHISEIRLDHDVQDLPIVQIMLALVYGIEDCAVASFDEDQHLSDHFIRVYDPLTVAKLYVMLEMYQMPSIQAYMASIFKYNIPRHGFEPTAFSNVLRYLFNHSASLNCGLKIQMARFVVESAIFDTESPLFREVIRMLDDTPEPAENMLPFLKQTFSMLDNSPDDAGNAMLWLKSVVTTQQRFAMSSGPVALEKQGVIELLEEFPDLKAAYLGERDMF</sequence>
<dbReference type="InterPro" id="IPR011333">
    <property type="entry name" value="SKP1/BTB/POZ_sf"/>
</dbReference>
<protein>
    <recommendedName>
        <fullName evidence="3">BTB domain-containing protein</fullName>
    </recommendedName>
</protein>
<name>A0A9P4MPN6_9PEZI</name>
<proteinExistence type="predicted"/>
<dbReference type="SUPFAM" id="SSF54695">
    <property type="entry name" value="POZ domain"/>
    <property type="match status" value="1"/>
</dbReference>
<dbReference type="AlphaFoldDB" id="A0A9P4MPN6"/>
<dbReference type="Gene3D" id="3.30.710.10">
    <property type="entry name" value="Potassium Channel Kv1.1, Chain A"/>
    <property type="match status" value="1"/>
</dbReference>
<dbReference type="Proteomes" id="UP000799439">
    <property type="component" value="Unassembled WGS sequence"/>
</dbReference>
<evidence type="ECO:0000313" key="1">
    <source>
        <dbReference type="EMBL" id="KAF2154841.1"/>
    </source>
</evidence>
<organism evidence="1 2">
    <name type="scientific">Myriangium duriaei CBS 260.36</name>
    <dbReference type="NCBI Taxonomy" id="1168546"/>
    <lineage>
        <taxon>Eukaryota</taxon>
        <taxon>Fungi</taxon>
        <taxon>Dikarya</taxon>
        <taxon>Ascomycota</taxon>
        <taxon>Pezizomycotina</taxon>
        <taxon>Dothideomycetes</taxon>
        <taxon>Dothideomycetidae</taxon>
        <taxon>Myriangiales</taxon>
        <taxon>Myriangiaceae</taxon>
        <taxon>Myriangium</taxon>
    </lineage>
</organism>
<reference evidence="1" key="1">
    <citation type="journal article" date="2020" name="Stud. Mycol.">
        <title>101 Dothideomycetes genomes: a test case for predicting lifestyles and emergence of pathogens.</title>
        <authorList>
            <person name="Haridas S."/>
            <person name="Albert R."/>
            <person name="Binder M."/>
            <person name="Bloem J."/>
            <person name="Labutti K."/>
            <person name="Salamov A."/>
            <person name="Andreopoulos B."/>
            <person name="Baker S."/>
            <person name="Barry K."/>
            <person name="Bills G."/>
            <person name="Bluhm B."/>
            <person name="Cannon C."/>
            <person name="Castanera R."/>
            <person name="Culley D."/>
            <person name="Daum C."/>
            <person name="Ezra D."/>
            <person name="Gonzalez J."/>
            <person name="Henrissat B."/>
            <person name="Kuo A."/>
            <person name="Liang C."/>
            <person name="Lipzen A."/>
            <person name="Lutzoni F."/>
            <person name="Magnuson J."/>
            <person name="Mondo S."/>
            <person name="Nolan M."/>
            <person name="Ohm R."/>
            <person name="Pangilinan J."/>
            <person name="Park H.-J."/>
            <person name="Ramirez L."/>
            <person name="Alfaro M."/>
            <person name="Sun H."/>
            <person name="Tritt A."/>
            <person name="Yoshinaga Y."/>
            <person name="Zwiers L.-H."/>
            <person name="Turgeon B."/>
            <person name="Goodwin S."/>
            <person name="Spatafora J."/>
            <person name="Crous P."/>
            <person name="Grigoriev I."/>
        </authorList>
    </citation>
    <scope>NUCLEOTIDE SEQUENCE</scope>
    <source>
        <strain evidence="1">CBS 260.36</strain>
    </source>
</reference>
<keyword evidence="2" id="KW-1185">Reference proteome</keyword>
<dbReference type="EMBL" id="ML996083">
    <property type="protein sequence ID" value="KAF2154841.1"/>
    <property type="molecule type" value="Genomic_DNA"/>
</dbReference>
<gene>
    <name evidence="1" type="ORF">K461DRAFT_291751</name>
</gene>
<evidence type="ECO:0000313" key="2">
    <source>
        <dbReference type="Proteomes" id="UP000799439"/>
    </source>
</evidence>
<comment type="caution">
    <text evidence="1">The sequence shown here is derived from an EMBL/GenBank/DDBJ whole genome shotgun (WGS) entry which is preliminary data.</text>
</comment>
<accession>A0A9P4MPN6</accession>